<evidence type="ECO:0000256" key="4">
    <source>
        <dbReference type="ARBA" id="ARBA00022679"/>
    </source>
</evidence>
<evidence type="ECO:0000256" key="1">
    <source>
        <dbReference type="ARBA" id="ARBA00004776"/>
    </source>
</evidence>
<comment type="caution">
    <text evidence="6">The sequence shown here is derived from an EMBL/GenBank/DDBJ whole genome shotgun (WGS) entry which is preliminary data.</text>
</comment>
<organism evidence="6 7">
    <name type="scientific">Arthrobacter terrae</name>
    <dbReference type="NCBI Taxonomy" id="2935737"/>
    <lineage>
        <taxon>Bacteria</taxon>
        <taxon>Bacillati</taxon>
        <taxon>Actinomycetota</taxon>
        <taxon>Actinomycetes</taxon>
        <taxon>Micrococcales</taxon>
        <taxon>Micrococcaceae</taxon>
        <taxon>Arthrobacter</taxon>
    </lineage>
</organism>
<evidence type="ECO:0000313" key="7">
    <source>
        <dbReference type="Proteomes" id="UP000655366"/>
    </source>
</evidence>
<dbReference type="Gene3D" id="3.90.550.10">
    <property type="entry name" value="Spore Coat Polysaccharide Biosynthesis Protein SpsA, Chain A"/>
    <property type="match status" value="1"/>
</dbReference>
<dbReference type="EMBL" id="JADNYM010000003">
    <property type="protein sequence ID" value="MBG0738334.1"/>
    <property type="molecule type" value="Genomic_DNA"/>
</dbReference>
<proteinExistence type="inferred from homology"/>
<gene>
    <name evidence="6" type="ORF">IV500_02670</name>
</gene>
<dbReference type="PANTHER" id="PTHR43179:SF12">
    <property type="entry name" value="GALACTOFURANOSYLTRANSFERASE GLFT2"/>
    <property type="match status" value="1"/>
</dbReference>
<dbReference type="Pfam" id="PF00535">
    <property type="entry name" value="Glycos_transf_2"/>
    <property type="match status" value="1"/>
</dbReference>
<dbReference type="InterPro" id="IPR029044">
    <property type="entry name" value="Nucleotide-diphossugar_trans"/>
</dbReference>
<keyword evidence="3" id="KW-0328">Glycosyltransferase</keyword>
<name>A0A931CMV6_9MICC</name>
<dbReference type="SUPFAM" id="SSF53448">
    <property type="entry name" value="Nucleotide-diphospho-sugar transferases"/>
    <property type="match status" value="1"/>
</dbReference>
<keyword evidence="7" id="KW-1185">Reference proteome</keyword>
<dbReference type="PANTHER" id="PTHR43179">
    <property type="entry name" value="RHAMNOSYLTRANSFERASE WBBL"/>
    <property type="match status" value="1"/>
</dbReference>
<comment type="pathway">
    <text evidence="1">Cell wall biogenesis; cell wall polysaccharide biosynthesis.</text>
</comment>
<dbReference type="AlphaFoldDB" id="A0A931CMV6"/>
<protein>
    <submittedName>
        <fullName evidence="6">Glycosyltransferase</fullName>
    </submittedName>
</protein>
<evidence type="ECO:0000313" key="6">
    <source>
        <dbReference type="EMBL" id="MBG0738334.1"/>
    </source>
</evidence>
<comment type="similarity">
    <text evidence="2">Belongs to the glycosyltransferase 2 family.</text>
</comment>
<evidence type="ECO:0000256" key="3">
    <source>
        <dbReference type="ARBA" id="ARBA00022676"/>
    </source>
</evidence>
<evidence type="ECO:0000259" key="5">
    <source>
        <dbReference type="Pfam" id="PF00535"/>
    </source>
</evidence>
<sequence>MVIAVLTYCRPDRIASVLPLLVRQCHSIPAPATVLVIDNDPEASAKLVVHGLASEGVRYVHEPVPGIAAARSRALAEAGDAHLLVFIDDDEVPSDEWLLHLLKLYRRTSAAAVVGPVISEYACVPDPWITAGEFFRRRRMPTGTPVTVAATNNLLLDLEQIRAMNLDFDRRFGLLGGEDTLFTRQIVERGGTMVWCDEAIVMDQVPEDRLTREWVLRRAFSSGNSWSRVSLELASGKPARRRQRVRLLASGGVRIAGGLAKSTAGILGMSVARRAKGLRTMARGAGMTSGAFGYAYREYHRP</sequence>
<reference evidence="6 7" key="1">
    <citation type="submission" date="2020-11" db="EMBL/GenBank/DDBJ databases">
        <title>Arthrobacter antarcticus sp. nov., isolated from Antarctic Soil.</title>
        <authorList>
            <person name="Li J."/>
        </authorList>
    </citation>
    <scope>NUCLEOTIDE SEQUENCE [LARGE SCALE GENOMIC DNA]</scope>
    <source>
        <strain evidence="6 7">Z1-20</strain>
    </source>
</reference>
<dbReference type="Proteomes" id="UP000655366">
    <property type="component" value="Unassembled WGS sequence"/>
</dbReference>
<keyword evidence="4" id="KW-0808">Transferase</keyword>
<feature type="domain" description="Glycosyltransferase 2-like" evidence="5">
    <location>
        <begin position="3"/>
        <end position="129"/>
    </location>
</feature>
<accession>A0A931CMV6</accession>
<evidence type="ECO:0000256" key="2">
    <source>
        <dbReference type="ARBA" id="ARBA00006739"/>
    </source>
</evidence>
<dbReference type="GO" id="GO:0016757">
    <property type="term" value="F:glycosyltransferase activity"/>
    <property type="evidence" value="ECO:0007669"/>
    <property type="project" value="UniProtKB-KW"/>
</dbReference>
<dbReference type="CDD" id="cd00761">
    <property type="entry name" value="Glyco_tranf_GTA_type"/>
    <property type="match status" value="1"/>
</dbReference>
<dbReference type="InterPro" id="IPR001173">
    <property type="entry name" value="Glyco_trans_2-like"/>
</dbReference>